<protein>
    <submittedName>
        <fullName evidence="3">Kinesin-like protein</fullName>
    </submittedName>
</protein>
<dbReference type="GO" id="GO:0005874">
    <property type="term" value="C:microtubule"/>
    <property type="evidence" value="ECO:0007669"/>
    <property type="project" value="TreeGrafter"/>
</dbReference>
<proteinExistence type="inferred from homology"/>
<evidence type="ECO:0000313" key="3">
    <source>
        <dbReference type="EMBL" id="JAP94642.1"/>
    </source>
</evidence>
<dbReference type="SMART" id="SM00129">
    <property type="entry name" value="KISc"/>
    <property type="match status" value="1"/>
</dbReference>
<dbReference type="GO" id="GO:0005871">
    <property type="term" value="C:kinesin complex"/>
    <property type="evidence" value="ECO:0007669"/>
    <property type="project" value="TreeGrafter"/>
</dbReference>
<dbReference type="GO" id="GO:0007018">
    <property type="term" value="P:microtubule-based movement"/>
    <property type="evidence" value="ECO:0007669"/>
    <property type="project" value="InterPro"/>
</dbReference>
<dbReference type="GO" id="GO:0008017">
    <property type="term" value="F:microtubule binding"/>
    <property type="evidence" value="ECO:0007669"/>
    <property type="project" value="InterPro"/>
</dbReference>
<name>A0A146KCX7_9EUKA</name>
<dbReference type="SUPFAM" id="SSF52540">
    <property type="entry name" value="P-loop containing nucleoside triphosphate hydrolases"/>
    <property type="match status" value="1"/>
</dbReference>
<dbReference type="InterPro" id="IPR027640">
    <property type="entry name" value="Kinesin-like_fam"/>
</dbReference>
<feature type="non-terminal residue" evidence="3">
    <location>
        <position position="1"/>
    </location>
</feature>
<comment type="similarity">
    <text evidence="1">Belongs to the TRAFAC class myosin-kinesin ATPase superfamily. Kinesin family.</text>
</comment>
<dbReference type="PANTHER" id="PTHR24115">
    <property type="entry name" value="KINESIN-RELATED"/>
    <property type="match status" value="1"/>
</dbReference>
<sequence length="201" mass="23082">FLLRMFELSENISFKMQCSFLEVHRDQVNDLLQNQKNLKITSTDELHIQNLYHADTNSLQEIQQLLSHIQGNQTNNTHKNLVFQICLEIQQESRTLKSRMLFAKLQAYERIPKAQIQNGGQLQELHRLNNSITTFHKVVLALSESKLVPYKESALTKVLKDSLGGNAYCSVIFNICDGDYESTDSSLQVASKMQEIVNQPR</sequence>
<dbReference type="Gene3D" id="3.40.850.10">
    <property type="entry name" value="Kinesin motor domain"/>
    <property type="match status" value="1"/>
</dbReference>
<dbReference type="GO" id="GO:0003777">
    <property type="term" value="F:microtubule motor activity"/>
    <property type="evidence" value="ECO:0007669"/>
    <property type="project" value="InterPro"/>
</dbReference>
<organism evidence="3">
    <name type="scientific">Trepomonas sp. PC1</name>
    <dbReference type="NCBI Taxonomy" id="1076344"/>
    <lineage>
        <taxon>Eukaryota</taxon>
        <taxon>Metamonada</taxon>
        <taxon>Diplomonadida</taxon>
        <taxon>Hexamitidae</taxon>
        <taxon>Hexamitinae</taxon>
        <taxon>Trepomonas</taxon>
    </lineage>
</organism>
<comment type="caution">
    <text evidence="1">Lacks conserved residue(s) required for the propagation of feature annotation.</text>
</comment>
<dbReference type="InterPro" id="IPR036961">
    <property type="entry name" value="Kinesin_motor_dom_sf"/>
</dbReference>
<reference evidence="3" key="1">
    <citation type="submission" date="2015-07" db="EMBL/GenBank/DDBJ databases">
        <title>Adaptation to a free-living lifestyle via gene acquisitions in the diplomonad Trepomonas sp. PC1.</title>
        <authorList>
            <person name="Xu F."/>
            <person name="Jerlstrom-Hultqvist J."/>
            <person name="Kolisko M."/>
            <person name="Simpson A.G.B."/>
            <person name="Roger A.J."/>
            <person name="Svard S.G."/>
            <person name="Andersson J.O."/>
        </authorList>
    </citation>
    <scope>NUCLEOTIDE SEQUENCE</scope>
    <source>
        <strain evidence="3">PC1</strain>
    </source>
</reference>
<evidence type="ECO:0000259" key="2">
    <source>
        <dbReference type="PROSITE" id="PS50067"/>
    </source>
</evidence>
<dbReference type="InterPro" id="IPR001752">
    <property type="entry name" value="Kinesin_motor_dom"/>
</dbReference>
<dbReference type="Pfam" id="PF00225">
    <property type="entry name" value="Kinesin"/>
    <property type="match status" value="1"/>
</dbReference>
<feature type="domain" description="Kinesin motor" evidence="2">
    <location>
        <begin position="1"/>
        <end position="196"/>
    </location>
</feature>
<dbReference type="GO" id="GO:0005524">
    <property type="term" value="F:ATP binding"/>
    <property type="evidence" value="ECO:0007669"/>
    <property type="project" value="InterPro"/>
</dbReference>
<dbReference type="PROSITE" id="PS50067">
    <property type="entry name" value="KINESIN_MOTOR_2"/>
    <property type="match status" value="1"/>
</dbReference>
<accession>A0A146KCX7</accession>
<feature type="non-terminal residue" evidence="3">
    <location>
        <position position="201"/>
    </location>
</feature>
<dbReference type="GO" id="GO:0016887">
    <property type="term" value="F:ATP hydrolysis activity"/>
    <property type="evidence" value="ECO:0007669"/>
    <property type="project" value="TreeGrafter"/>
</dbReference>
<dbReference type="EMBL" id="GDID01001964">
    <property type="protein sequence ID" value="JAP94642.1"/>
    <property type="molecule type" value="Transcribed_RNA"/>
</dbReference>
<dbReference type="InterPro" id="IPR027417">
    <property type="entry name" value="P-loop_NTPase"/>
</dbReference>
<evidence type="ECO:0000256" key="1">
    <source>
        <dbReference type="PROSITE-ProRule" id="PRU00283"/>
    </source>
</evidence>
<gene>
    <name evidence="3" type="ORF">TPC1_12630</name>
</gene>
<dbReference type="AlphaFoldDB" id="A0A146KCX7"/>